<dbReference type="Gene3D" id="1.20.1250.20">
    <property type="entry name" value="MFS general substrate transporter like domains"/>
    <property type="match status" value="1"/>
</dbReference>
<dbReference type="GO" id="GO:0042937">
    <property type="term" value="F:tripeptide transmembrane transporter activity"/>
    <property type="evidence" value="ECO:0007669"/>
    <property type="project" value="InterPro"/>
</dbReference>
<feature type="transmembrane region" description="Helical" evidence="7">
    <location>
        <begin position="497"/>
        <end position="518"/>
    </location>
</feature>
<dbReference type="InterPro" id="IPR044739">
    <property type="entry name" value="NRT1/PTR"/>
</dbReference>
<evidence type="ECO:0000256" key="7">
    <source>
        <dbReference type="SAM" id="Phobius"/>
    </source>
</evidence>
<feature type="transmembrane region" description="Helical" evidence="7">
    <location>
        <begin position="382"/>
        <end position="405"/>
    </location>
</feature>
<dbReference type="InterPro" id="IPR000109">
    <property type="entry name" value="POT_fam"/>
</dbReference>
<dbReference type="AlphaFoldDB" id="A0A6P4ALP8"/>
<comment type="similarity">
    <text evidence="2">Belongs to the major facilitator superfamily. Proton-dependent oligopeptide transporter (POT/PTR) (TC 2.A.17) family.</text>
</comment>
<dbReference type="InterPro" id="IPR018456">
    <property type="entry name" value="PTR2_symporter_CS"/>
</dbReference>
<dbReference type="Proteomes" id="UP001652623">
    <property type="component" value="Chromosome 6"/>
</dbReference>
<sequence length="594" mass="66312">MKERKVVAETKQVDEEEKWVYDSSVDHKGKVPLRASTGVWKASLFIIAIEFSERLSYFGIATSLIIYLTKVIHEDLKTAAKSVNYWAGVTTLMPLFGGFIADAYLGRFSTVFVSSIIYLMGLVLLTMSWFVPGLKACDSNLCTEPRKIHEIVFFLAIYLISIGTGGHKPALESFGADQFEDDHPEERKQKMSYFNWWNFGLCSGLLFGVTFIVYVQDHVSWGAADVVLTIVMAVSLVVFIVGRPFYRFRKPNGSPLTPLLQVVVAAIKKRNLPYPSNPAHLYEISKSDKSQGRLLCHTKKLKFFDKAAIIEDTNDSAEKQSPWRLATVTKVEEMKLVLNMIPIWMATLPFGVCVAQASTFFIKQGVTMDRKVWNFVIPPASIYSLAAIGMIISVTIYEKLLVPVLRRTTGNERGINILQRIGIGMSFSIVTMVVAALVEKKRLGLVETDPVKGSHSMSVFWLAPQFLIIGVGDGFSIVGLQEYFYDQVPDSMRSLGIAFYLSVIGAANFLSSVVITIIDHATENSTGKSWFGKDLNSSRLDKFYWVLAAMSAVNTCVFVLLARRYSYKNVQNVAVADCYREGDDRDNDDAASMA</sequence>
<keyword evidence="8" id="KW-1185">Reference proteome</keyword>
<feature type="transmembrane region" description="Helical" evidence="7">
    <location>
        <begin position="192"/>
        <end position="215"/>
    </location>
</feature>
<feature type="transmembrane region" description="Helical" evidence="7">
    <location>
        <begin position="458"/>
        <end position="485"/>
    </location>
</feature>
<evidence type="ECO:0000256" key="5">
    <source>
        <dbReference type="ARBA" id="ARBA00022989"/>
    </source>
</evidence>
<feature type="transmembrane region" description="Helical" evidence="7">
    <location>
        <begin position="417"/>
        <end position="438"/>
    </location>
</feature>
<dbReference type="CDD" id="cd17417">
    <property type="entry name" value="MFS_NPF5"/>
    <property type="match status" value="1"/>
</dbReference>
<organism evidence="9">
    <name type="scientific">Ziziphus jujuba</name>
    <name type="common">Chinese jujube</name>
    <name type="synonym">Ziziphus sativa</name>
    <dbReference type="NCBI Taxonomy" id="326968"/>
    <lineage>
        <taxon>Eukaryota</taxon>
        <taxon>Viridiplantae</taxon>
        <taxon>Streptophyta</taxon>
        <taxon>Embryophyta</taxon>
        <taxon>Tracheophyta</taxon>
        <taxon>Spermatophyta</taxon>
        <taxon>Magnoliopsida</taxon>
        <taxon>eudicotyledons</taxon>
        <taxon>Gunneridae</taxon>
        <taxon>Pentapetalae</taxon>
        <taxon>rosids</taxon>
        <taxon>fabids</taxon>
        <taxon>Rosales</taxon>
        <taxon>Rhamnaceae</taxon>
        <taxon>Paliureae</taxon>
        <taxon>Ziziphus</taxon>
    </lineage>
</organism>
<feature type="transmembrane region" description="Helical" evidence="7">
    <location>
        <begin position="85"/>
        <end position="105"/>
    </location>
</feature>
<feature type="transmembrane region" description="Helical" evidence="7">
    <location>
        <begin position="343"/>
        <end position="362"/>
    </location>
</feature>
<reference evidence="9" key="1">
    <citation type="submission" date="2022-04" db="UniProtKB">
        <authorList>
            <consortium name="RefSeq"/>
        </authorList>
    </citation>
    <scope>IDENTIFICATION</scope>
    <source>
        <tissue evidence="9">In vitro plantlets</tissue>
        <tissue evidence="10">Seedling</tissue>
    </source>
</reference>
<dbReference type="GeneID" id="107430660"/>
<dbReference type="GO" id="GO:0016020">
    <property type="term" value="C:membrane"/>
    <property type="evidence" value="ECO:0007669"/>
    <property type="project" value="UniProtKB-SubCell"/>
</dbReference>
<proteinExistence type="inferred from homology"/>
<comment type="subcellular location">
    <subcellularLocation>
        <location evidence="1">Membrane</location>
        <topology evidence="1">Multi-pass membrane protein</topology>
    </subcellularLocation>
</comment>
<dbReference type="RefSeq" id="XP_048319399.1">
    <property type="nucleotide sequence ID" value="XM_048463442.2"/>
</dbReference>
<keyword evidence="4 7" id="KW-0812">Transmembrane</keyword>
<evidence type="ECO:0000256" key="2">
    <source>
        <dbReference type="ARBA" id="ARBA00005982"/>
    </source>
</evidence>
<evidence type="ECO:0000313" key="10">
    <source>
        <dbReference type="RefSeq" id="XP_048319399.1"/>
    </source>
</evidence>
<dbReference type="InterPro" id="IPR036259">
    <property type="entry name" value="MFS_trans_sf"/>
</dbReference>
<evidence type="ECO:0000256" key="3">
    <source>
        <dbReference type="ARBA" id="ARBA00022553"/>
    </source>
</evidence>
<keyword evidence="5 7" id="KW-1133">Transmembrane helix</keyword>
<feature type="transmembrane region" description="Helical" evidence="7">
    <location>
        <begin position="221"/>
        <end position="241"/>
    </location>
</feature>
<keyword evidence="6 7" id="KW-0472">Membrane</keyword>
<dbReference type="KEGG" id="zju:107430660"/>
<keyword evidence="3" id="KW-0597">Phosphoprotein</keyword>
<feature type="transmembrane region" description="Helical" evidence="7">
    <location>
        <begin position="112"/>
        <end position="131"/>
    </location>
</feature>
<dbReference type="Pfam" id="PF00854">
    <property type="entry name" value="PTR2"/>
    <property type="match status" value="1"/>
</dbReference>
<protein>
    <submittedName>
        <fullName evidence="9 10">Protein NRT1/ PTR FAMILY 5.6</fullName>
    </submittedName>
</protein>
<dbReference type="PROSITE" id="PS01022">
    <property type="entry name" value="PTR2_1"/>
    <property type="match status" value="1"/>
</dbReference>
<gene>
    <name evidence="9 10" type="primary">LOC107430660</name>
</gene>
<dbReference type="PANTHER" id="PTHR11654">
    <property type="entry name" value="OLIGOPEPTIDE TRANSPORTER-RELATED"/>
    <property type="match status" value="1"/>
</dbReference>
<evidence type="ECO:0000256" key="6">
    <source>
        <dbReference type="ARBA" id="ARBA00023136"/>
    </source>
</evidence>
<dbReference type="RefSeq" id="XP_015897013.1">
    <property type="nucleotide sequence ID" value="XM_016041527.2"/>
</dbReference>
<dbReference type="SUPFAM" id="SSF103473">
    <property type="entry name" value="MFS general substrate transporter"/>
    <property type="match status" value="1"/>
</dbReference>
<accession>A0A6P4ALP8</accession>
<name>A0A6P4ALP8_ZIZJJ</name>
<feature type="transmembrane region" description="Helical" evidence="7">
    <location>
        <begin position="543"/>
        <end position="562"/>
    </location>
</feature>
<evidence type="ECO:0000256" key="4">
    <source>
        <dbReference type="ARBA" id="ARBA00022692"/>
    </source>
</evidence>
<evidence type="ECO:0000313" key="8">
    <source>
        <dbReference type="Proteomes" id="UP001652623"/>
    </source>
</evidence>
<dbReference type="GO" id="GO:0071916">
    <property type="term" value="F:dipeptide transmembrane transporter activity"/>
    <property type="evidence" value="ECO:0007669"/>
    <property type="project" value="InterPro"/>
</dbReference>
<evidence type="ECO:0000256" key="1">
    <source>
        <dbReference type="ARBA" id="ARBA00004141"/>
    </source>
</evidence>
<evidence type="ECO:0000313" key="9">
    <source>
        <dbReference type="RefSeq" id="XP_015897013.1"/>
    </source>
</evidence>